<feature type="domain" description="N-acetyltransferase" evidence="3">
    <location>
        <begin position="1"/>
        <end position="147"/>
    </location>
</feature>
<dbReference type="AlphaFoldDB" id="A0AAU9I3S5"/>
<dbReference type="RefSeq" id="WP_228600114.1">
    <property type="nucleotide sequence ID" value="NZ_HG992337.1"/>
</dbReference>
<evidence type="ECO:0000256" key="1">
    <source>
        <dbReference type="ARBA" id="ARBA00022679"/>
    </source>
</evidence>
<organism evidence="4 5">
    <name type="scientific">Xanthomonas arboricola</name>
    <dbReference type="NCBI Taxonomy" id="56448"/>
    <lineage>
        <taxon>Bacteria</taxon>
        <taxon>Pseudomonadati</taxon>
        <taxon>Pseudomonadota</taxon>
        <taxon>Gammaproteobacteria</taxon>
        <taxon>Lysobacterales</taxon>
        <taxon>Lysobacteraceae</taxon>
        <taxon>Xanthomonas</taxon>
    </lineage>
</organism>
<dbReference type="InterPro" id="IPR050832">
    <property type="entry name" value="Bact_Acetyltransf"/>
</dbReference>
<dbReference type="GO" id="GO:0016747">
    <property type="term" value="F:acyltransferase activity, transferring groups other than amino-acyl groups"/>
    <property type="evidence" value="ECO:0007669"/>
    <property type="project" value="InterPro"/>
</dbReference>
<keyword evidence="2" id="KW-0012">Acyltransferase</keyword>
<evidence type="ECO:0000256" key="2">
    <source>
        <dbReference type="ARBA" id="ARBA00023315"/>
    </source>
</evidence>
<keyword evidence="1" id="KW-0808">Transferase</keyword>
<dbReference type="PROSITE" id="PS51186">
    <property type="entry name" value="GNAT"/>
    <property type="match status" value="1"/>
</dbReference>
<reference evidence="4 5" key="1">
    <citation type="submission" date="2021-02" db="EMBL/GenBank/DDBJ databases">
        <authorList>
            <person name="Pothier F. J."/>
        </authorList>
    </citation>
    <scope>NUCLEOTIDE SEQUENCE [LARGE SCALE GENOMIC DNA]</scope>
    <source>
        <strain evidence="4 5">1314c</strain>
    </source>
</reference>
<name>A0AAU9I3S5_9XANT</name>
<dbReference type="Gene3D" id="3.40.630.30">
    <property type="match status" value="1"/>
</dbReference>
<evidence type="ECO:0000313" key="4">
    <source>
        <dbReference type="EMBL" id="CAE6836600.1"/>
    </source>
</evidence>
<evidence type="ECO:0000313" key="5">
    <source>
        <dbReference type="Proteomes" id="UP000835242"/>
    </source>
</evidence>
<dbReference type="CDD" id="cd04301">
    <property type="entry name" value="NAT_SF"/>
    <property type="match status" value="1"/>
</dbReference>
<dbReference type="EMBL" id="HG992337">
    <property type="protein sequence ID" value="CAE6836600.1"/>
    <property type="molecule type" value="Genomic_DNA"/>
</dbReference>
<accession>A0AAU9I3S5</accession>
<protein>
    <recommendedName>
        <fullName evidence="3">N-acetyltransferase domain-containing protein</fullName>
    </recommendedName>
</protein>
<proteinExistence type="predicted"/>
<evidence type="ECO:0000259" key="3">
    <source>
        <dbReference type="PROSITE" id="PS51186"/>
    </source>
</evidence>
<dbReference type="InterPro" id="IPR016181">
    <property type="entry name" value="Acyl_CoA_acyltransferase"/>
</dbReference>
<sequence length="147" mass="15902">MIRAAHEDDLPAILAMSRKFYATTSYASMTPMDDHTVSDLVFQLMDSVMLVAELDGQVVGMVGLVVAPFMFNRNIRAAYEVVWWVEPEAQGAGVGKALLAAVEPACVARGASAVVMVHLATSPPQASALYERMGYALSESCYTKRIN</sequence>
<dbReference type="Proteomes" id="UP000835242">
    <property type="component" value="Chromosome"/>
</dbReference>
<dbReference type="PANTHER" id="PTHR43877">
    <property type="entry name" value="AMINOALKYLPHOSPHONATE N-ACETYLTRANSFERASE-RELATED-RELATED"/>
    <property type="match status" value="1"/>
</dbReference>
<gene>
    <name evidence="4" type="ORF">XA1314C_37170</name>
</gene>
<dbReference type="SUPFAM" id="SSF55729">
    <property type="entry name" value="Acyl-CoA N-acyltransferases (Nat)"/>
    <property type="match status" value="1"/>
</dbReference>
<dbReference type="InterPro" id="IPR000182">
    <property type="entry name" value="GNAT_dom"/>
</dbReference>
<dbReference type="EMBL" id="HG992337">
    <property type="protein sequence ID" value="CAE6836577.1"/>
    <property type="molecule type" value="Genomic_DNA"/>
</dbReference>
<dbReference type="Pfam" id="PF00583">
    <property type="entry name" value="Acetyltransf_1"/>
    <property type="match status" value="1"/>
</dbReference>